<keyword evidence="6 9" id="KW-0472">Membrane</keyword>
<evidence type="ECO:0000256" key="2">
    <source>
        <dbReference type="ARBA" id="ARBA00022692"/>
    </source>
</evidence>
<dbReference type="InterPro" id="IPR003472">
    <property type="entry name" value="Virion_mem_poxvirus_L1"/>
</dbReference>
<sequence>MNESQLQTRNSSINIGRTIFNDVYTRFIDKLNRISSTTNINCNININEIRTSNINNCNIVLSNKCVSNEITSFTLLLQSLGETMLLLPEDRRTQIENILGISTDDIINENDTGFINNCRASAVVDNSINIGTIEINDCYSNFPTDFLFLNAGSADANCGIKYISDALLKLDNRKPELSLQLLFNIKMIDYIIILITILSIYILFIFMSFLIPRNKKSIYYSRNTILNKNDKILENIYLRHYDGINNFI</sequence>
<dbReference type="Pfam" id="PF02442">
    <property type="entry name" value="L1R_F9L"/>
    <property type="match status" value="1"/>
</dbReference>
<evidence type="ECO:0000256" key="5">
    <source>
        <dbReference type="ARBA" id="ARBA00022989"/>
    </source>
</evidence>
<dbReference type="RefSeq" id="NP_065025.1">
    <property type="nucleotide sequence ID" value="NC_002520.1"/>
</dbReference>
<evidence type="ECO:0000256" key="3">
    <source>
        <dbReference type="ARBA" id="ARBA00022879"/>
    </source>
</evidence>
<proteinExistence type="predicted"/>
<organism evidence="10 11">
    <name type="scientific">Amsacta moorei entomopoxvirus</name>
    <name type="common">AmEPV</name>
    <dbReference type="NCBI Taxonomy" id="28321"/>
    <lineage>
        <taxon>Viruses</taxon>
        <taxon>Varidnaviria</taxon>
        <taxon>Bamfordvirae</taxon>
        <taxon>Nucleocytoviricota</taxon>
        <taxon>Pokkesviricetes</taxon>
        <taxon>Chitovirales</taxon>
        <taxon>Poxviridae</taxon>
        <taxon>Entomopoxvirinae</taxon>
        <taxon>Betaentomopoxvirus</taxon>
    </lineage>
</organism>
<accession>Q9EMG3</accession>
<evidence type="ECO:0000256" key="7">
    <source>
        <dbReference type="ARBA" id="ARBA00023157"/>
    </source>
</evidence>
<keyword evidence="5 9" id="KW-1133">Transmembrane helix</keyword>
<reference evidence="10 11" key="1">
    <citation type="journal article" date="2000" name="Virology">
        <title>Complete genomic sequence of the Amsacta moorei entomopoxvirus: analysis and comparison with other poxviruses.</title>
        <authorList>
            <person name="Bawden A.L."/>
            <person name="Glassberg K.J."/>
            <person name="Diggans J."/>
            <person name="Shaw R."/>
            <person name="Farmerie W."/>
            <person name="Moyer R.W."/>
        </authorList>
    </citation>
    <scope>NUCLEOTIDE SEQUENCE [LARGE SCALE GENOMIC DNA]</scope>
</reference>
<evidence type="ECO:0000313" key="10">
    <source>
        <dbReference type="EMBL" id="AAG02949.1"/>
    </source>
</evidence>
<dbReference type="GO" id="GO:0055036">
    <property type="term" value="C:virion membrane"/>
    <property type="evidence" value="ECO:0007669"/>
    <property type="project" value="UniProtKB-SubCell"/>
</dbReference>
<dbReference type="GeneID" id="1494833"/>
<keyword evidence="7" id="KW-1015">Disulfide bond</keyword>
<name>Q9EMG3_AMEPV</name>
<comment type="function">
    <text evidence="8">Component of the entry fusion complex (EFC), which consists of 11 proteins. During cell infection, this complex mediates entry of the virion core into the host cytoplasm by a two-step mechanism consisting of lipid mixing of the viral and cellular membranes and subsequent pore formation.</text>
</comment>
<evidence type="ECO:0000313" key="11">
    <source>
        <dbReference type="Proteomes" id="UP000000872"/>
    </source>
</evidence>
<keyword evidence="2 9" id="KW-0812">Transmembrane</keyword>
<gene>
    <name evidence="10" type="primary">AMV243</name>
</gene>
<dbReference type="KEGG" id="vg:1494833"/>
<comment type="subcellular location">
    <subcellularLocation>
        <location evidence="1">Virion membrane</location>
        <topology evidence="1">Single-pass membrane protein</topology>
    </subcellularLocation>
</comment>
<keyword evidence="3" id="KW-0261">Viral envelope protein</keyword>
<keyword evidence="4" id="KW-0426">Late protein</keyword>
<keyword evidence="3" id="KW-0946">Virion</keyword>
<evidence type="ECO:0000256" key="4">
    <source>
        <dbReference type="ARBA" id="ARBA00022921"/>
    </source>
</evidence>
<feature type="transmembrane region" description="Helical" evidence="9">
    <location>
        <begin position="190"/>
        <end position="211"/>
    </location>
</feature>
<dbReference type="Proteomes" id="UP000000872">
    <property type="component" value="Segment"/>
</dbReference>
<dbReference type="OrthoDB" id="15085at10239"/>
<keyword evidence="11" id="KW-1185">Reference proteome</keyword>
<dbReference type="GO" id="GO:0019031">
    <property type="term" value="C:viral envelope"/>
    <property type="evidence" value="ECO:0007669"/>
    <property type="project" value="UniProtKB-KW"/>
</dbReference>
<protein>
    <submittedName>
        <fullName evidence="10">AMV243</fullName>
    </submittedName>
</protein>
<evidence type="ECO:0000256" key="6">
    <source>
        <dbReference type="ARBA" id="ARBA00023136"/>
    </source>
</evidence>
<evidence type="ECO:0000256" key="1">
    <source>
        <dbReference type="ARBA" id="ARBA00004381"/>
    </source>
</evidence>
<dbReference type="EMBL" id="AF250284">
    <property type="protein sequence ID" value="AAG02949.1"/>
    <property type="molecule type" value="Genomic_DNA"/>
</dbReference>
<organismHost>
    <name type="scientific">Amsacta</name>
    <dbReference type="NCBI Taxonomy" id="340055"/>
</organismHost>
<evidence type="ECO:0000256" key="9">
    <source>
        <dbReference type="SAM" id="Phobius"/>
    </source>
</evidence>
<evidence type="ECO:0000256" key="8">
    <source>
        <dbReference type="ARBA" id="ARBA00034668"/>
    </source>
</evidence>